<keyword evidence="1" id="KW-1133">Transmembrane helix</keyword>
<dbReference type="RefSeq" id="YP_002922183.1">
    <property type="nucleotide sequence ID" value="NC_012740.1"/>
</dbReference>
<sequence>MVEQMLTSMVMAFCVGVVLFAMIPKDRMNLLVAVCLGVVSGWCGIVLEHALR</sequence>
<accession>C4MYS9</accession>
<feature type="transmembrane region" description="Helical" evidence="1">
    <location>
        <begin position="30"/>
        <end position="51"/>
    </location>
</feature>
<dbReference type="KEGG" id="vg:7943111"/>
<evidence type="ECO:0000313" key="3">
    <source>
        <dbReference type="Proteomes" id="UP000001474"/>
    </source>
</evidence>
<organism evidence="2 3">
    <name type="scientific">Escherichia phage JSE</name>
    <dbReference type="NCBI Taxonomy" id="576789"/>
    <lineage>
        <taxon>Viruses</taxon>
        <taxon>Duplodnaviria</taxon>
        <taxon>Heunggongvirae</taxon>
        <taxon>Uroviricota</taxon>
        <taxon>Caudoviricetes</taxon>
        <taxon>Pantevenvirales</taxon>
        <taxon>Straboviridae</taxon>
        <taxon>Krischvirus</taxon>
        <taxon>Krischvirus jse</taxon>
    </lineage>
</organism>
<evidence type="ECO:0000313" key="2">
    <source>
        <dbReference type="EMBL" id="ACL78060.1"/>
    </source>
</evidence>
<name>C4MYS9_9CAUD</name>
<gene>
    <name evidence="2" type="ORF">EpJSE_00111</name>
</gene>
<keyword evidence="1" id="KW-0812">Transmembrane</keyword>
<proteinExistence type="predicted"/>
<keyword evidence="1" id="KW-0472">Membrane</keyword>
<dbReference type="Proteomes" id="UP000001474">
    <property type="component" value="Segment"/>
</dbReference>
<feature type="transmembrane region" description="Helical" evidence="1">
    <location>
        <begin position="6"/>
        <end position="23"/>
    </location>
</feature>
<dbReference type="EMBL" id="EU863408">
    <property type="protein sequence ID" value="ACL78060.1"/>
    <property type="molecule type" value="Genomic_DNA"/>
</dbReference>
<protein>
    <submittedName>
        <fullName evidence="2">Uncharacterized protein</fullName>
    </submittedName>
</protein>
<evidence type="ECO:0000256" key="1">
    <source>
        <dbReference type="SAM" id="Phobius"/>
    </source>
</evidence>
<dbReference type="GeneID" id="7943111"/>
<reference evidence="2 3" key="1">
    <citation type="journal article" date="2009" name="Virology">
        <title>T4 phages against Escherichia coli diarrhea: potential and problems.</title>
        <authorList>
            <person name="Denou E."/>
            <person name="Bruttin A."/>
            <person name="Barretto C."/>
            <person name="Ngom-Bru C."/>
            <person name="Brussow H."/>
            <person name="Zuber S."/>
        </authorList>
    </citation>
    <scope>NUCLEOTIDE SEQUENCE</scope>
</reference>
<keyword evidence="3" id="KW-1185">Reference proteome</keyword>